<reference evidence="5" key="3">
    <citation type="journal article" date="2019" name="Int. J. Syst. Evol. Microbiol.">
        <title>The Global Catalogue of Microorganisms (GCM) 10K type strain sequencing project: providing services to taxonomists for standard genome sequencing and annotation.</title>
        <authorList>
            <consortium name="The Broad Institute Genomics Platform"/>
            <consortium name="The Broad Institute Genome Sequencing Center for Infectious Disease"/>
            <person name="Wu L."/>
            <person name="Ma J."/>
        </authorList>
    </citation>
    <scope>NUCLEOTIDE SEQUENCE [LARGE SCALE GENOMIC DNA]</scope>
    <source>
        <strain evidence="5">CCM 7403</strain>
    </source>
</reference>
<gene>
    <name evidence="3" type="ORF">E2C04_08465</name>
    <name evidence="2" type="ORF">GCM10007231_27360</name>
</gene>
<reference evidence="3" key="4">
    <citation type="submission" date="2019-03" db="EMBL/GenBank/DDBJ databases">
        <authorList>
            <person name="Huang Y."/>
        </authorList>
    </citation>
    <scope>NUCLEOTIDE SEQUENCE</scope>
    <source>
        <strain evidence="3">JCM 16608</strain>
    </source>
</reference>
<name>A0A4P7UB86_9ACTN</name>
<dbReference type="Pfam" id="PF19664">
    <property type="entry name" value="DUF6167"/>
    <property type="match status" value="1"/>
</dbReference>
<evidence type="ECO:0008006" key="6">
    <source>
        <dbReference type="Google" id="ProtNLM"/>
    </source>
</evidence>
<reference evidence="2" key="2">
    <citation type="journal article" date="2014" name="Int. J. Syst. Evol. Microbiol.">
        <title>Complete genome of a new Firmicutes species belonging to the dominant human colonic microbiota ('Ruminococcus bicirculans') reveals two chromosomes and a selective capacity to utilize plant glucans.</title>
        <authorList>
            <consortium name="NISC Comparative Sequencing Program"/>
            <person name="Wegmann U."/>
            <person name="Louis P."/>
            <person name="Goesmann A."/>
            <person name="Henrissat B."/>
            <person name="Duncan S.H."/>
            <person name="Flint H.J."/>
        </authorList>
    </citation>
    <scope>NUCLEOTIDE SEQUENCE</scope>
    <source>
        <strain evidence="2">CCM 7403</strain>
    </source>
</reference>
<dbReference type="Proteomes" id="UP000297025">
    <property type="component" value="Chromosome"/>
</dbReference>
<evidence type="ECO:0000313" key="2">
    <source>
        <dbReference type="EMBL" id="GGD26479.1"/>
    </source>
</evidence>
<dbReference type="EMBL" id="BMCK01000004">
    <property type="protein sequence ID" value="GGD26479.1"/>
    <property type="molecule type" value="Genomic_DNA"/>
</dbReference>
<reference evidence="3 4" key="1">
    <citation type="journal article" date="2008" name="Int. J. Syst. Evol. Microbiol.">
        <title>Nocardioides daphniae sp. nov., isolated from Daphnia cucullata (Crustacea: Cladocera).</title>
        <authorList>
            <person name="Toth E.M."/>
            <person name="Keki Z."/>
            <person name="Homonnay Z.G."/>
            <person name="Borsodi A.K."/>
            <person name="Marialigeti K."/>
            <person name="Schumann P."/>
        </authorList>
    </citation>
    <scope>NUCLEOTIDE SEQUENCE [LARGE SCALE GENOMIC DNA]</scope>
    <source>
        <strain evidence="3 4">JCM 16608</strain>
    </source>
</reference>
<proteinExistence type="predicted"/>
<dbReference type="EMBL" id="CP038462">
    <property type="protein sequence ID" value="QCC77226.1"/>
    <property type="molecule type" value="Genomic_DNA"/>
</dbReference>
<evidence type="ECO:0000313" key="3">
    <source>
        <dbReference type="EMBL" id="QCC77226.1"/>
    </source>
</evidence>
<dbReference type="Proteomes" id="UP000630594">
    <property type="component" value="Unassembled WGS sequence"/>
</dbReference>
<dbReference type="AlphaFoldDB" id="A0A4P7UB86"/>
<dbReference type="RefSeq" id="WP_135832272.1">
    <property type="nucleotide sequence ID" value="NZ_BMCK01000004.1"/>
</dbReference>
<evidence type="ECO:0000313" key="5">
    <source>
        <dbReference type="Proteomes" id="UP000630594"/>
    </source>
</evidence>
<feature type="region of interest" description="Disordered" evidence="1">
    <location>
        <begin position="57"/>
        <end position="105"/>
    </location>
</feature>
<dbReference type="KEGG" id="ndp:E2C04_08465"/>
<dbReference type="OrthoDB" id="4952314at2"/>
<organism evidence="3 4">
    <name type="scientific">Nocardioides daphniae</name>
    <dbReference type="NCBI Taxonomy" id="402297"/>
    <lineage>
        <taxon>Bacteria</taxon>
        <taxon>Bacillati</taxon>
        <taxon>Actinomycetota</taxon>
        <taxon>Actinomycetes</taxon>
        <taxon>Propionibacteriales</taxon>
        <taxon>Nocardioidaceae</taxon>
        <taxon>Nocardioides</taxon>
    </lineage>
</organism>
<dbReference type="InterPro" id="IPR046165">
    <property type="entry name" value="DUF6167"/>
</dbReference>
<keyword evidence="5" id="KW-1185">Reference proteome</keyword>
<evidence type="ECO:0000256" key="1">
    <source>
        <dbReference type="SAM" id="MobiDB-lite"/>
    </source>
</evidence>
<accession>A0A4P7UB86</accession>
<protein>
    <recommendedName>
        <fullName evidence="6">Secreted protein</fullName>
    </recommendedName>
</protein>
<evidence type="ECO:0000313" key="4">
    <source>
        <dbReference type="Proteomes" id="UP000297025"/>
    </source>
</evidence>
<reference evidence="2" key="5">
    <citation type="submission" date="2024-05" db="EMBL/GenBank/DDBJ databases">
        <authorList>
            <person name="Sun Q."/>
            <person name="Sedlacek I."/>
        </authorList>
    </citation>
    <scope>NUCLEOTIDE SEQUENCE</scope>
    <source>
        <strain evidence="2">CCM 7403</strain>
    </source>
</reference>
<sequence length="105" mass="11177">MSRGLWFVAGASAGVYVVTKARRLADSVTTEGLRARWQGLTHGARLLTEDVRTAQAEREVELRESLGLPASPPAGRQLTGPSAPPGPAPVASLVPPIEEDRKNDH</sequence>